<feature type="disulfide bond" evidence="9">
    <location>
        <begin position="94"/>
        <end position="112"/>
    </location>
</feature>
<dbReference type="CDD" id="cd00112">
    <property type="entry name" value="LDLa"/>
    <property type="match status" value="3"/>
</dbReference>
<keyword evidence="8" id="KW-0325">Glycoprotein</keyword>
<evidence type="ECO:0000256" key="8">
    <source>
        <dbReference type="ARBA" id="ARBA00023180"/>
    </source>
</evidence>
<dbReference type="SMART" id="SM00192">
    <property type="entry name" value="LDLa"/>
    <property type="match status" value="3"/>
</dbReference>
<accession>A0A182S7N3</accession>
<evidence type="ECO:0000256" key="9">
    <source>
        <dbReference type="PROSITE-ProRule" id="PRU00124"/>
    </source>
</evidence>
<dbReference type="AlphaFoldDB" id="A0A182S7N3"/>
<feature type="disulfide bond" evidence="9">
    <location>
        <begin position="31"/>
        <end position="46"/>
    </location>
</feature>
<proteinExistence type="predicted"/>
<dbReference type="GO" id="GO:0005886">
    <property type="term" value="C:plasma membrane"/>
    <property type="evidence" value="ECO:0007669"/>
    <property type="project" value="TreeGrafter"/>
</dbReference>
<dbReference type="SUPFAM" id="SSF57424">
    <property type="entry name" value="LDL receptor-like module"/>
    <property type="match status" value="3"/>
</dbReference>
<protein>
    <submittedName>
        <fullName evidence="10">Uncharacterized protein</fullName>
    </submittedName>
</protein>
<dbReference type="PROSITE" id="PS50068">
    <property type="entry name" value="LDLRA_2"/>
    <property type="match status" value="3"/>
</dbReference>
<dbReference type="Gene3D" id="4.10.400.10">
    <property type="entry name" value="Low-density Lipoprotein Receptor"/>
    <property type="match status" value="3"/>
</dbReference>
<dbReference type="InterPro" id="IPR051221">
    <property type="entry name" value="LDLR-related"/>
</dbReference>
<reference evidence="11" key="1">
    <citation type="submission" date="2013-09" db="EMBL/GenBank/DDBJ databases">
        <title>The Genome Sequence of Anopheles maculatus species B.</title>
        <authorList>
            <consortium name="The Broad Institute Genomics Platform"/>
            <person name="Neafsey D.E."/>
            <person name="Besansky N."/>
            <person name="Howell P."/>
            <person name="Walton C."/>
            <person name="Young S.K."/>
            <person name="Zeng Q."/>
            <person name="Gargeya S."/>
            <person name="Fitzgerald M."/>
            <person name="Haas B."/>
            <person name="Abouelleil A."/>
            <person name="Allen A.W."/>
            <person name="Alvarado L."/>
            <person name="Arachchi H.M."/>
            <person name="Berlin A.M."/>
            <person name="Chapman S.B."/>
            <person name="Gainer-Dewar J."/>
            <person name="Goldberg J."/>
            <person name="Griggs A."/>
            <person name="Gujja S."/>
            <person name="Hansen M."/>
            <person name="Howarth C."/>
            <person name="Imamovic A."/>
            <person name="Ireland A."/>
            <person name="Larimer J."/>
            <person name="McCowan C."/>
            <person name="Murphy C."/>
            <person name="Pearson M."/>
            <person name="Poon T.W."/>
            <person name="Priest M."/>
            <person name="Roberts A."/>
            <person name="Saif S."/>
            <person name="Shea T."/>
            <person name="Sisk P."/>
            <person name="Sykes S."/>
            <person name="Wortman J."/>
            <person name="Nusbaum C."/>
            <person name="Birren B."/>
        </authorList>
    </citation>
    <scope>NUCLEOTIDE SEQUENCE [LARGE SCALE GENOMIC DNA]</scope>
    <source>
        <strain evidence="11">maculatus3</strain>
    </source>
</reference>
<reference evidence="10" key="2">
    <citation type="submission" date="2020-05" db="UniProtKB">
        <authorList>
            <consortium name="EnsemblMetazoa"/>
        </authorList>
    </citation>
    <scope>IDENTIFICATION</scope>
    <source>
        <strain evidence="10">maculatus3</strain>
    </source>
</reference>
<evidence type="ECO:0000256" key="1">
    <source>
        <dbReference type="ARBA" id="ARBA00004167"/>
    </source>
</evidence>
<evidence type="ECO:0000313" key="11">
    <source>
        <dbReference type="Proteomes" id="UP000075901"/>
    </source>
</evidence>
<keyword evidence="5" id="KW-0472">Membrane</keyword>
<keyword evidence="11" id="KW-1185">Reference proteome</keyword>
<feature type="disulfide bond" evidence="9">
    <location>
        <begin position="12"/>
        <end position="24"/>
    </location>
</feature>
<dbReference type="GO" id="GO:0043235">
    <property type="term" value="C:receptor complex"/>
    <property type="evidence" value="ECO:0007669"/>
    <property type="project" value="TreeGrafter"/>
</dbReference>
<dbReference type="PRINTS" id="PR00261">
    <property type="entry name" value="LDLRECEPTOR"/>
</dbReference>
<feature type="disulfide bond" evidence="9">
    <location>
        <begin position="19"/>
        <end position="37"/>
    </location>
</feature>
<keyword evidence="6 9" id="KW-1015">Disulfide bond</keyword>
<evidence type="ECO:0000256" key="5">
    <source>
        <dbReference type="ARBA" id="ARBA00023136"/>
    </source>
</evidence>
<evidence type="ECO:0000256" key="7">
    <source>
        <dbReference type="ARBA" id="ARBA00023170"/>
    </source>
</evidence>
<dbReference type="InterPro" id="IPR023415">
    <property type="entry name" value="LDLR_class-A_CS"/>
</dbReference>
<comment type="subcellular location">
    <subcellularLocation>
        <location evidence="1">Membrane</location>
        <topology evidence="1">Single-pass membrane protein</topology>
    </subcellularLocation>
</comment>
<dbReference type="Proteomes" id="UP000075901">
    <property type="component" value="Unassembled WGS sequence"/>
</dbReference>
<keyword evidence="3" id="KW-0677">Repeat</keyword>
<dbReference type="PROSITE" id="PS01209">
    <property type="entry name" value="LDLRA_1"/>
    <property type="match status" value="1"/>
</dbReference>
<keyword evidence="4" id="KW-1133">Transmembrane helix</keyword>
<organism evidence="10 11">
    <name type="scientific">Anopheles maculatus</name>
    <dbReference type="NCBI Taxonomy" id="74869"/>
    <lineage>
        <taxon>Eukaryota</taxon>
        <taxon>Metazoa</taxon>
        <taxon>Ecdysozoa</taxon>
        <taxon>Arthropoda</taxon>
        <taxon>Hexapoda</taxon>
        <taxon>Insecta</taxon>
        <taxon>Pterygota</taxon>
        <taxon>Neoptera</taxon>
        <taxon>Endopterygota</taxon>
        <taxon>Diptera</taxon>
        <taxon>Nematocera</taxon>
        <taxon>Culicoidea</taxon>
        <taxon>Culicidae</taxon>
        <taxon>Anophelinae</taxon>
        <taxon>Anopheles</taxon>
        <taxon>Anopheles maculatus group</taxon>
    </lineage>
</organism>
<feature type="disulfide bond" evidence="9">
    <location>
        <begin position="87"/>
        <end position="99"/>
    </location>
</feature>
<dbReference type="InterPro" id="IPR002172">
    <property type="entry name" value="LDrepeatLR_classA_rpt"/>
</dbReference>
<evidence type="ECO:0000256" key="4">
    <source>
        <dbReference type="ARBA" id="ARBA00022989"/>
    </source>
</evidence>
<evidence type="ECO:0000313" key="10">
    <source>
        <dbReference type="EnsemblMetazoa" id="AMAM001332-PA"/>
    </source>
</evidence>
<dbReference type="InterPro" id="IPR036055">
    <property type="entry name" value="LDL_receptor-like_sf"/>
</dbReference>
<dbReference type="Pfam" id="PF00057">
    <property type="entry name" value="Ldl_recept_a"/>
    <property type="match status" value="2"/>
</dbReference>
<dbReference type="PANTHER" id="PTHR22722">
    <property type="entry name" value="LOW-DENSITY LIPOPROTEIN RECEPTOR-RELATED PROTEIN 2-RELATED"/>
    <property type="match status" value="1"/>
</dbReference>
<evidence type="ECO:0000256" key="3">
    <source>
        <dbReference type="ARBA" id="ARBA00022737"/>
    </source>
</evidence>
<sequence length="151" mass="16726">MLAADVVYGEECGPNEFECEDGTCIDLRQQCDNVPDCRRGEDEQDCVECDESREFFCRVDKVCIPKEAVCDGRNDCSDAEDEICEACPRNTWQCDYGQCIPLEQKCDGNIDCPDDISDERNCPSKHQPGGRFDVGFGVGIAVGDVLSLALH</sequence>
<keyword evidence="7" id="KW-0675">Receptor</keyword>
<keyword evidence="2" id="KW-0812">Transmembrane</keyword>
<comment type="caution">
    <text evidence="9">Lacks conserved residue(s) required for the propagation of feature annotation.</text>
</comment>
<dbReference type="VEuPathDB" id="VectorBase:AMAM001332"/>
<evidence type="ECO:0000256" key="2">
    <source>
        <dbReference type="ARBA" id="ARBA00022692"/>
    </source>
</evidence>
<evidence type="ECO:0000256" key="6">
    <source>
        <dbReference type="ARBA" id="ARBA00023157"/>
    </source>
</evidence>
<dbReference type="EnsemblMetazoa" id="AMAM001332-RA">
    <property type="protein sequence ID" value="AMAM001332-PA"/>
    <property type="gene ID" value="AMAM001332"/>
</dbReference>
<name>A0A182S7N3_9DIPT</name>